<protein>
    <submittedName>
        <fullName evidence="1">Uncharacterized protein</fullName>
    </submittedName>
</protein>
<dbReference type="EMBL" id="CAJVCH010455911">
    <property type="protein sequence ID" value="CAG7819655.1"/>
    <property type="molecule type" value="Genomic_DNA"/>
</dbReference>
<name>A0A8J2PM08_9HEXA</name>
<dbReference type="AlphaFoldDB" id="A0A8J2PM08"/>
<organism evidence="1 2">
    <name type="scientific">Allacma fusca</name>
    <dbReference type="NCBI Taxonomy" id="39272"/>
    <lineage>
        <taxon>Eukaryota</taxon>
        <taxon>Metazoa</taxon>
        <taxon>Ecdysozoa</taxon>
        <taxon>Arthropoda</taxon>
        <taxon>Hexapoda</taxon>
        <taxon>Collembola</taxon>
        <taxon>Symphypleona</taxon>
        <taxon>Sminthuridae</taxon>
        <taxon>Allacma</taxon>
    </lineage>
</organism>
<evidence type="ECO:0000313" key="2">
    <source>
        <dbReference type="Proteomes" id="UP000708208"/>
    </source>
</evidence>
<proteinExistence type="predicted"/>
<sequence length="48" mass="5562">TEELKGITITNPEHIVVPPLALVETRYQKRLHYKYTEMQPNGSPLDKL</sequence>
<keyword evidence="2" id="KW-1185">Reference proteome</keyword>
<gene>
    <name evidence="1" type="ORF">AFUS01_LOCUS30086</name>
</gene>
<feature type="non-terminal residue" evidence="1">
    <location>
        <position position="1"/>
    </location>
</feature>
<evidence type="ECO:0000313" key="1">
    <source>
        <dbReference type="EMBL" id="CAG7819655.1"/>
    </source>
</evidence>
<accession>A0A8J2PM08</accession>
<reference evidence="1" key="1">
    <citation type="submission" date="2021-06" db="EMBL/GenBank/DDBJ databases">
        <authorList>
            <person name="Hodson N. C."/>
            <person name="Mongue J. A."/>
            <person name="Jaron S. K."/>
        </authorList>
    </citation>
    <scope>NUCLEOTIDE SEQUENCE</scope>
</reference>
<comment type="caution">
    <text evidence="1">The sequence shown here is derived from an EMBL/GenBank/DDBJ whole genome shotgun (WGS) entry which is preliminary data.</text>
</comment>
<dbReference type="Proteomes" id="UP000708208">
    <property type="component" value="Unassembled WGS sequence"/>
</dbReference>